<evidence type="ECO:0000256" key="15">
    <source>
        <dbReference type="ARBA" id="ARBA00023170"/>
    </source>
</evidence>
<dbReference type="InterPro" id="IPR032675">
    <property type="entry name" value="LRR_dom_sf"/>
</dbReference>
<keyword evidence="6" id="KW-0808">Transferase</keyword>
<protein>
    <recommendedName>
        <fullName evidence="3">non-specific serine/threonine protein kinase</fullName>
        <ecNumber evidence="3">2.7.11.1</ecNumber>
    </recommendedName>
</protein>
<dbReference type="PROSITE" id="PS00107">
    <property type="entry name" value="PROTEIN_KINASE_ATP"/>
    <property type="match status" value="1"/>
</dbReference>
<evidence type="ECO:0000256" key="5">
    <source>
        <dbReference type="ARBA" id="ARBA00022614"/>
    </source>
</evidence>
<dbReference type="GO" id="GO:0004674">
    <property type="term" value="F:protein serine/threonine kinase activity"/>
    <property type="evidence" value="ECO:0007669"/>
    <property type="project" value="UniProtKB-KW"/>
</dbReference>
<evidence type="ECO:0000259" key="21">
    <source>
        <dbReference type="PROSITE" id="PS50011"/>
    </source>
</evidence>
<dbReference type="PANTHER" id="PTHR45974">
    <property type="entry name" value="RECEPTOR-LIKE PROTEIN 55"/>
    <property type="match status" value="1"/>
</dbReference>
<evidence type="ECO:0000256" key="20">
    <source>
        <dbReference type="SAM" id="SignalP"/>
    </source>
</evidence>
<dbReference type="SUPFAM" id="SSF56112">
    <property type="entry name" value="Protein kinase-like (PK-like)"/>
    <property type="match status" value="1"/>
</dbReference>
<keyword evidence="7 19" id="KW-0812">Transmembrane</keyword>
<dbReference type="EMBL" id="JAXUIC010000002">
    <property type="protein sequence ID" value="KAK4605526.1"/>
    <property type="molecule type" value="Genomic_DNA"/>
</dbReference>
<dbReference type="FunFam" id="3.80.10.10:FF:000363">
    <property type="entry name" value="Leucine-rich repeat family protein"/>
    <property type="match status" value="1"/>
</dbReference>
<dbReference type="FunFam" id="1.10.510.10:FF:000453">
    <property type="entry name" value="LRR receptor-like serine/threonine-protein kinase HSL2"/>
    <property type="match status" value="1"/>
</dbReference>
<evidence type="ECO:0000256" key="14">
    <source>
        <dbReference type="ARBA" id="ARBA00023136"/>
    </source>
</evidence>
<keyword evidence="5" id="KW-0433">Leucine-rich repeat</keyword>
<dbReference type="InterPro" id="IPR001245">
    <property type="entry name" value="Ser-Thr/Tyr_kinase_cat_dom"/>
</dbReference>
<feature type="region of interest" description="Disordered" evidence="18">
    <location>
        <begin position="921"/>
        <end position="956"/>
    </location>
</feature>
<dbReference type="InterPro" id="IPR000719">
    <property type="entry name" value="Prot_kinase_dom"/>
</dbReference>
<dbReference type="EMBL" id="JAXUIC010000002">
    <property type="protein sequence ID" value="KAK4605524.1"/>
    <property type="molecule type" value="Genomic_DNA"/>
</dbReference>
<dbReference type="PROSITE" id="PS00108">
    <property type="entry name" value="PROTEIN_KINASE_ST"/>
    <property type="match status" value="1"/>
</dbReference>
<evidence type="ECO:0000313" key="22">
    <source>
        <dbReference type="EMBL" id="KAK4605526.1"/>
    </source>
</evidence>
<evidence type="ECO:0000256" key="10">
    <source>
        <dbReference type="ARBA" id="ARBA00022741"/>
    </source>
</evidence>
<dbReference type="InterPro" id="IPR055414">
    <property type="entry name" value="LRR_R13L4/SHOC2-like"/>
</dbReference>
<evidence type="ECO:0000256" key="8">
    <source>
        <dbReference type="ARBA" id="ARBA00022729"/>
    </source>
</evidence>
<dbReference type="InterPro" id="IPR013210">
    <property type="entry name" value="LRR_N_plant-typ"/>
</dbReference>
<evidence type="ECO:0000256" key="16">
    <source>
        <dbReference type="ARBA" id="ARBA00023180"/>
    </source>
</evidence>
<feature type="domain" description="Protein kinase" evidence="21">
    <location>
        <begin position="634"/>
        <end position="907"/>
    </location>
</feature>
<feature type="signal peptide" evidence="20">
    <location>
        <begin position="1"/>
        <end position="21"/>
    </location>
</feature>
<feature type="transmembrane region" description="Helical" evidence="19">
    <location>
        <begin position="560"/>
        <end position="585"/>
    </location>
</feature>
<dbReference type="InterPro" id="IPR011009">
    <property type="entry name" value="Kinase-like_dom_sf"/>
</dbReference>
<comment type="subcellular location">
    <subcellularLocation>
        <location evidence="1">Membrane</location>
        <topology evidence="1">Single-pass type I membrane protein</topology>
    </subcellularLocation>
</comment>
<evidence type="ECO:0000256" key="18">
    <source>
        <dbReference type="SAM" id="MobiDB-lite"/>
    </source>
</evidence>
<accession>A0AAN7G913</accession>
<evidence type="ECO:0000256" key="9">
    <source>
        <dbReference type="ARBA" id="ARBA00022737"/>
    </source>
</evidence>
<evidence type="ECO:0000256" key="6">
    <source>
        <dbReference type="ARBA" id="ARBA00022679"/>
    </source>
</evidence>
<dbReference type="Pfam" id="PF08263">
    <property type="entry name" value="LRRNT_2"/>
    <property type="match status" value="1"/>
</dbReference>
<comment type="caution">
    <text evidence="22">The sequence shown here is derived from an EMBL/GenBank/DDBJ whole genome shotgun (WGS) entry which is preliminary data.</text>
</comment>
<evidence type="ECO:0000256" key="4">
    <source>
        <dbReference type="ARBA" id="ARBA00022527"/>
    </source>
</evidence>
<dbReference type="CDD" id="cd14066">
    <property type="entry name" value="STKc_IRAK"/>
    <property type="match status" value="1"/>
</dbReference>
<keyword evidence="11" id="KW-0418">Kinase</keyword>
<keyword evidence="14 19" id="KW-0472">Membrane</keyword>
<keyword evidence="8 20" id="KW-0732">Signal</keyword>
<evidence type="ECO:0000256" key="19">
    <source>
        <dbReference type="SAM" id="Phobius"/>
    </source>
</evidence>
<dbReference type="InterPro" id="IPR001611">
    <property type="entry name" value="Leu-rich_rpt"/>
</dbReference>
<proteinExistence type="inferred from homology"/>
<dbReference type="EC" id="2.7.11.1" evidence="3"/>
<organism evidence="22 23">
    <name type="scientific">Quercus rubra</name>
    <name type="common">Northern red oak</name>
    <name type="synonym">Quercus borealis</name>
    <dbReference type="NCBI Taxonomy" id="3512"/>
    <lineage>
        <taxon>Eukaryota</taxon>
        <taxon>Viridiplantae</taxon>
        <taxon>Streptophyta</taxon>
        <taxon>Embryophyta</taxon>
        <taxon>Tracheophyta</taxon>
        <taxon>Spermatophyta</taxon>
        <taxon>Magnoliopsida</taxon>
        <taxon>eudicotyledons</taxon>
        <taxon>Gunneridae</taxon>
        <taxon>Pentapetalae</taxon>
        <taxon>rosids</taxon>
        <taxon>fabids</taxon>
        <taxon>Fagales</taxon>
        <taxon>Fagaceae</taxon>
        <taxon>Quercus</taxon>
    </lineage>
</organism>
<evidence type="ECO:0000256" key="17">
    <source>
        <dbReference type="PROSITE-ProRule" id="PRU10141"/>
    </source>
</evidence>
<dbReference type="GO" id="GO:0016020">
    <property type="term" value="C:membrane"/>
    <property type="evidence" value="ECO:0007669"/>
    <property type="project" value="UniProtKB-SubCell"/>
</dbReference>
<dbReference type="InterPro" id="IPR017441">
    <property type="entry name" value="Protein_kinase_ATP_BS"/>
</dbReference>
<dbReference type="Gene3D" id="3.80.10.10">
    <property type="entry name" value="Ribonuclease Inhibitor"/>
    <property type="match status" value="3"/>
</dbReference>
<keyword evidence="10 17" id="KW-0547">Nucleotide-binding</keyword>
<dbReference type="SMART" id="SM00220">
    <property type="entry name" value="S_TKc"/>
    <property type="match status" value="1"/>
</dbReference>
<evidence type="ECO:0000256" key="7">
    <source>
        <dbReference type="ARBA" id="ARBA00022692"/>
    </source>
</evidence>
<dbReference type="PROSITE" id="PS50011">
    <property type="entry name" value="PROTEIN_KINASE_DOM"/>
    <property type="match status" value="1"/>
</dbReference>
<keyword evidence="15" id="KW-0675">Receptor</keyword>
<keyword evidence="13 19" id="KW-1133">Transmembrane helix</keyword>
<dbReference type="Gene3D" id="1.10.510.10">
    <property type="entry name" value="Transferase(Phosphotransferase) domain 1"/>
    <property type="match status" value="1"/>
</dbReference>
<feature type="compositionally biased region" description="Polar residues" evidence="18">
    <location>
        <begin position="947"/>
        <end position="956"/>
    </location>
</feature>
<comment type="similarity">
    <text evidence="2">Belongs to the protein kinase superfamily. Ser/Thr protein kinase family.</text>
</comment>
<reference evidence="22 23" key="1">
    <citation type="journal article" date="2023" name="G3 (Bethesda)">
        <title>A haplotype-resolved chromosome-scale genome for Quercus rubra L. provides insights into the genetics of adaptive traits for red oak species.</title>
        <authorList>
            <person name="Kapoor B."/>
            <person name="Jenkins J."/>
            <person name="Schmutz J."/>
            <person name="Zhebentyayeva T."/>
            <person name="Kuelheim C."/>
            <person name="Coggeshall M."/>
            <person name="Heim C."/>
            <person name="Lasky J.R."/>
            <person name="Leites L."/>
            <person name="Islam-Faridi N."/>
            <person name="Romero-Severson J."/>
            <person name="DeLeo V.L."/>
            <person name="Lucas S.M."/>
            <person name="Lazic D."/>
            <person name="Gailing O."/>
            <person name="Carlson J."/>
            <person name="Staton M."/>
        </authorList>
    </citation>
    <scope>NUCLEOTIDE SEQUENCE [LARGE SCALE GENOMIC DNA]</scope>
    <source>
        <strain evidence="22">Pseudo-F2</strain>
    </source>
</reference>
<dbReference type="AlphaFoldDB" id="A0AAN7G913"/>
<keyword evidence="9" id="KW-0677">Repeat</keyword>
<evidence type="ECO:0000256" key="1">
    <source>
        <dbReference type="ARBA" id="ARBA00004479"/>
    </source>
</evidence>
<dbReference type="Gene3D" id="3.30.200.20">
    <property type="entry name" value="Phosphorylase Kinase, domain 1"/>
    <property type="match status" value="1"/>
</dbReference>
<evidence type="ECO:0000256" key="2">
    <source>
        <dbReference type="ARBA" id="ARBA00008684"/>
    </source>
</evidence>
<evidence type="ECO:0000256" key="12">
    <source>
        <dbReference type="ARBA" id="ARBA00022840"/>
    </source>
</evidence>
<evidence type="ECO:0000256" key="3">
    <source>
        <dbReference type="ARBA" id="ARBA00012513"/>
    </source>
</evidence>
<keyword evidence="4" id="KW-0723">Serine/threonine-protein kinase</keyword>
<dbReference type="InterPro" id="IPR008271">
    <property type="entry name" value="Ser/Thr_kinase_AS"/>
</dbReference>
<gene>
    <name evidence="22" type="ORF">RGQ29_013545</name>
</gene>
<keyword evidence="16" id="KW-0325">Glycoprotein</keyword>
<feature type="compositionally biased region" description="Polar residues" evidence="18">
    <location>
        <begin position="921"/>
        <end position="936"/>
    </location>
</feature>
<evidence type="ECO:0000313" key="23">
    <source>
        <dbReference type="Proteomes" id="UP001324115"/>
    </source>
</evidence>
<feature type="binding site" evidence="17">
    <location>
        <position position="662"/>
    </location>
    <ligand>
        <name>ATP</name>
        <dbReference type="ChEBI" id="CHEBI:30616"/>
    </ligand>
</feature>
<dbReference type="FunFam" id="3.80.10.10:FF:000542">
    <property type="entry name" value="Leucine-rich repeat protein kinase family protein"/>
    <property type="match status" value="1"/>
</dbReference>
<dbReference type="PANTHER" id="PTHR45974:SF266">
    <property type="entry name" value="LEUCINE-RICH REPEAT RECEPTOR PROTEIN KINASE HPCA1"/>
    <property type="match status" value="1"/>
</dbReference>
<evidence type="ECO:0000256" key="11">
    <source>
        <dbReference type="ARBA" id="ARBA00022777"/>
    </source>
</evidence>
<keyword evidence="23" id="KW-1185">Reference proteome</keyword>
<dbReference type="Pfam" id="PF23598">
    <property type="entry name" value="LRR_14"/>
    <property type="match status" value="1"/>
</dbReference>
<dbReference type="SUPFAM" id="SSF52058">
    <property type="entry name" value="L domain-like"/>
    <property type="match status" value="1"/>
</dbReference>
<name>A0AAN7G913_QUERU</name>
<dbReference type="EMBL" id="JAXUIC010000002">
    <property type="protein sequence ID" value="KAK4605525.1"/>
    <property type="molecule type" value="Genomic_DNA"/>
</dbReference>
<dbReference type="FunFam" id="3.30.200.20:FF:000328">
    <property type="entry name" value="Leucine-rich repeat protein kinase family protein"/>
    <property type="match status" value="1"/>
</dbReference>
<evidence type="ECO:0000256" key="13">
    <source>
        <dbReference type="ARBA" id="ARBA00022989"/>
    </source>
</evidence>
<sequence>MGGRTGTLLLLLLFMQYLVIPLTANDASNDDFKGLLSLQDELKNTPNWKGSADPCDNWEGIRCTSSRVTSLILTSMNLMGKLSSEISQLSELQTLDLSYNKNITGQLPSSIGNLMNLINLNLIGCSFSGSIPDTIGNLQQLITLSLNNNSFSGHIPTSIGHLSNLYWLDLAENQLDGPLPVSDGNIPGLDMLVKAKHFHLEKNKFSGEIPSKLFSSNMVLKHLLLSSNFLTGNIPETLGSVMHLEVIRFDRNSLSGPVPSNLNNLVNVGELYLSNNKLNGSIPDLTGMNNLHYVDMSNNSFDESDFPPWILSLESLTTLMMENTNCQGKVPVNLFSLTTLQTVVLRNNQLSGTLDVGTTYSNQLQLIDLQNNSIEGFTKRAKGYDKKLILVGNPFCENNTESYCMVPQSKNTSTFSTPPNNCQPINCNLGQDSSPNCKCSYPYKGTLFFRAPSFSDLENPSYYIDIQGSLMKFAQSHKLPVDSVSISNPFKDSSEYLEMSIQVFPSGQDRFNRTGISNIGFVLSNQTFKPPDEFGPFYFKAMPYGPFSEEYTESKKQSSIGIIIGAAIGGTVLLLLLLLAGFYAFHQKRRAERASDQLHPFARWDPNNGSGGVPQLKGARCFSFEELKKYTNKFSEENSIGSGGYGKVYLGTLPTCQLIAIKRAQKESMQGGLEFKTEIELLSRVHHKNLVSLVGFCFDQGEQILVYEYVPNGSLKDNLSGKSGFRLDWMRRLKIALGAARGLAYLHELANPPIIHRDIKSTNILLDEHLNAKVSDFGLSKPMGEGEKGHVSTQVKGTMGYLDPEYYMTQQLTEKSDVYSFGVLMLELITARMPIERGKYIVRVVQTAIDRTKDLYNLQEILDPTIGLQTSLKGLEKFVDLAMRCVEESGSNRPAMGDVVKEIENIMQMVGLNPNVESASTSASYEDVSKGNSGHPYSNEGFEYSGSFPTSKTDHQ</sequence>
<keyword evidence="12 17" id="KW-0067">ATP-binding</keyword>
<dbReference type="Proteomes" id="UP001324115">
    <property type="component" value="Unassembled WGS sequence"/>
</dbReference>
<dbReference type="Pfam" id="PF07714">
    <property type="entry name" value="PK_Tyr_Ser-Thr"/>
    <property type="match status" value="1"/>
</dbReference>
<dbReference type="GO" id="GO:0005524">
    <property type="term" value="F:ATP binding"/>
    <property type="evidence" value="ECO:0007669"/>
    <property type="project" value="UniProtKB-UniRule"/>
</dbReference>
<feature type="chain" id="PRO_5044710681" description="non-specific serine/threonine protein kinase" evidence="20">
    <location>
        <begin position="22"/>
        <end position="956"/>
    </location>
</feature>
<dbReference type="Pfam" id="PF00560">
    <property type="entry name" value="LRR_1"/>
    <property type="match status" value="1"/>
</dbReference>